<name>A0A8H3XK95_GIGMA</name>
<gene>
    <name evidence="2" type="ORF">F8M41_024458</name>
</gene>
<keyword evidence="1" id="KW-0175">Coiled coil</keyword>
<evidence type="ECO:0000256" key="1">
    <source>
        <dbReference type="SAM" id="Coils"/>
    </source>
</evidence>
<accession>A0A8H3XK95</accession>
<organism evidence="2 3">
    <name type="scientific">Gigaspora margarita</name>
    <dbReference type="NCBI Taxonomy" id="4874"/>
    <lineage>
        <taxon>Eukaryota</taxon>
        <taxon>Fungi</taxon>
        <taxon>Fungi incertae sedis</taxon>
        <taxon>Mucoromycota</taxon>
        <taxon>Glomeromycotina</taxon>
        <taxon>Glomeromycetes</taxon>
        <taxon>Diversisporales</taxon>
        <taxon>Gigasporaceae</taxon>
        <taxon>Gigaspora</taxon>
    </lineage>
</organism>
<evidence type="ECO:0000313" key="2">
    <source>
        <dbReference type="EMBL" id="KAF0476166.1"/>
    </source>
</evidence>
<sequence length="94" mass="11278">MEGMHSAGYSYRMREVNKCKNYHDLDYRKEIEIEDALIIAKEFEKDKKVEIDKMTNKEEERIIARNNNKKIKERILALKKFLKKKPYALLTKNG</sequence>
<comment type="caution">
    <text evidence="2">The sequence shown here is derived from an EMBL/GenBank/DDBJ whole genome shotgun (WGS) entry which is preliminary data.</text>
</comment>
<evidence type="ECO:0000313" key="3">
    <source>
        <dbReference type="Proteomes" id="UP000439903"/>
    </source>
</evidence>
<reference evidence="2 3" key="1">
    <citation type="journal article" date="2019" name="Environ. Microbiol.">
        <title>At the nexus of three kingdoms: the genome of the mycorrhizal fungus Gigaspora margarita provides insights into plant, endobacterial and fungal interactions.</title>
        <authorList>
            <person name="Venice F."/>
            <person name="Ghignone S."/>
            <person name="Salvioli di Fossalunga A."/>
            <person name="Amselem J."/>
            <person name="Novero M."/>
            <person name="Xianan X."/>
            <person name="Sedzielewska Toro K."/>
            <person name="Morin E."/>
            <person name="Lipzen A."/>
            <person name="Grigoriev I.V."/>
            <person name="Henrissat B."/>
            <person name="Martin F.M."/>
            <person name="Bonfante P."/>
        </authorList>
    </citation>
    <scope>NUCLEOTIDE SEQUENCE [LARGE SCALE GENOMIC DNA]</scope>
    <source>
        <strain evidence="2 3">BEG34</strain>
    </source>
</reference>
<protein>
    <submittedName>
        <fullName evidence="2">Uncharacterized protein</fullName>
    </submittedName>
</protein>
<feature type="coiled-coil region" evidence="1">
    <location>
        <begin position="40"/>
        <end position="74"/>
    </location>
</feature>
<dbReference type="Proteomes" id="UP000439903">
    <property type="component" value="Unassembled WGS sequence"/>
</dbReference>
<proteinExistence type="predicted"/>
<dbReference type="AlphaFoldDB" id="A0A8H3XK95"/>
<keyword evidence="3" id="KW-1185">Reference proteome</keyword>
<dbReference type="EMBL" id="WTPW01000833">
    <property type="protein sequence ID" value="KAF0476166.1"/>
    <property type="molecule type" value="Genomic_DNA"/>
</dbReference>